<keyword evidence="6 9" id="KW-0812">Transmembrane</keyword>
<sequence length="295" mass="32408">ATRAPFFQAVIIPAFLGTAVAWYETGLFFIWYFLLAVLGVICINAGTNLANDYFDHKSRADDINKEATRFSGGARVIQEGLISPAKIYQASLIFFCLAGLIGLYLTYARGLVVLIIGIVGILSGYFYTASPIRIGYRGWGEFLAGLNCGPLVVLGAYYVQAQTLSVAALFVSVPVGLLITAVLYINQFPDYTPDKLSEKRTLVVKIGRERALKGFYLLLIFAYLFIILGAIMRIIPWIGLVSLFTIPLAWKAIKTAHSNYTNTKGLIPAMSNTVATHLLTGLLLSFGYIMARMFI</sequence>
<feature type="transmembrane region" description="Helical" evidence="9">
    <location>
        <begin position="166"/>
        <end position="185"/>
    </location>
</feature>
<comment type="subcellular location">
    <subcellularLocation>
        <location evidence="1">Membrane</location>
        <topology evidence="1">Multi-pass membrane protein</topology>
    </subcellularLocation>
</comment>
<dbReference type="InterPro" id="IPR000537">
    <property type="entry name" value="UbiA_prenyltransferase"/>
</dbReference>
<feature type="transmembrane region" description="Helical" evidence="9">
    <location>
        <begin position="266"/>
        <end position="291"/>
    </location>
</feature>
<dbReference type="GO" id="GO:0046428">
    <property type="term" value="F:1,4-dihydroxy-2-naphthoate polyprenyltransferase activity"/>
    <property type="evidence" value="ECO:0007669"/>
    <property type="project" value="InterPro"/>
</dbReference>
<evidence type="ECO:0000256" key="7">
    <source>
        <dbReference type="ARBA" id="ARBA00022989"/>
    </source>
</evidence>
<dbReference type="NCBIfam" id="TIGR00751">
    <property type="entry name" value="menA"/>
    <property type="match status" value="1"/>
</dbReference>
<dbReference type="AlphaFoldDB" id="X1MKF1"/>
<dbReference type="InterPro" id="IPR044878">
    <property type="entry name" value="UbiA_sf"/>
</dbReference>
<comment type="caution">
    <text evidence="10">The sequence shown here is derived from an EMBL/GenBank/DDBJ whole genome shotgun (WGS) entry which is preliminary data.</text>
</comment>
<proteinExistence type="inferred from homology"/>
<keyword evidence="3" id="KW-0474">Menaquinone biosynthesis</keyword>
<feature type="transmembrane region" description="Helical" evidence="9">
    <location>
        <begin position="29"/>
        <end position="50"/>
    </location>
</feature>
<dbReference type="Pfam" id="PF01040">
    <property type="entry name" value="UbiA"/>
    <property type="match status" value="1"/>
</dbReference>
<evidence type="ECO:0000256" key="3">
    <source>
        <dbReference type="ARBA" id="ARBA00022428"/>
    </source>
</evidence>
<evidence type="ECO:0000256" key="5">
    <source>
        <dbReference type="ARBA" id="ARBA00022679"/>
    </source>
</evidence>
<gene>
    <name evidence="10" type="ORF">S06H3_16164</name>
</gene>
<dbReference type="UniPathway" id="UPA00079"/>
<dbReference type="GO" id="GO:0042371">
    <property type="term" value="P:vitamin K biosynthetic process"/>
    <property type="evidence" value="ECO:0007669"/>
    <property type="project" value="TreeGrafter"/>
</dbReference>
<organism evidence="10">
    <name type="scientific">marine sediment metagenome</name>
    <dbReference type="NCBI Taxonomy" id="412755"/>
    <lineage>
        <taxon>unclassified sequences</taxon>
        <taxon>metagenomes</taxon>
        <taxon>ecological metagenomes</taxon>
    </lineage>
</organism>
<evidence type="ECO:0000256" key="9">
    <source>
        <dbReference type="SAM" id="Phobius"/>
    </source>
</evidence>
<evidence type="ECO:0000256" key="8">
    <source>
        <dbReference type="ARBA" id="ARBA00023136"/>
    </source>
</evidence>
<feature type="non-terminal residue" evidence="10">
    <location>
        <position position="1"/>
    </location>
</feature>
<dbReference type="GO" id="GO:0009234">
    <property type="term" value="P:menaquinone biosynthetic process"/>
    <property type="evidence" value="ECO:0007669"/>
    <property type="project" value="UniProtKB-UniPathway"/>
</dbReference>
<dbReference type="EMBL" id="BARV01007985">
    <property type="protein sequence ID" value="GAI15190.1"/>
    <property type="molecule type" value="Genomic_DNA"/>
</dbReference>
<keyword evidence="7 9" id="KW-1133">Transmembrane helix</keyword>
<keyword evidence="5" id="KW-0808">Transferase</keyword>
<keyword evidence="8 9" id="KW-0472">Membrane</keyword>
<comment type="pathway">
    <text evidence="2">Quinol/quinone metabolism; menaquinone biosynthesis.</text>
</comment>
<evidence type="ECO:0008006" key="11">
    <source>
        <dbReference type="Google" id="ProtNLM"/>
    </source>
</evidence>
<reference evidence="10" key="1">
    <citation type="journal article" date="2014" name="Front. Microbiol.">
        <title>High frequency of phylogenetically diverse reductive dehalogenase-homologous genes in deep subseafloor sedimentary metagenomes.</title>
        <authorList>
            <person name="Kawai M."/>
            <person name="Futagami T."/>
            <person name="Toyoda A."/>
            <person name="Takaki Y."/>
            <person name="Nishi S."/>
            <person name="Hori S."/>
            <person name="Arai W."/>
            <person name="Tsubouchi T."/>
            <person name="Morono Y."/>
            <person name="Uchiyama I."/>
            <person name="Ito T."/>
            <person name="Fujiyama A."/>
            <person name="Inagaki F."/>
            <person name="Takami H."/>
        </authorList>
    </citation>
    <scope>NUCLEOTIDE SEQUENCE</scope>
    <source>
        <strain evidence="10">Expedition CK06-06</strain>
    </source>
</reference>
<feature type="transmembrane region" description="Helical" evidence="9">
    <location>
        <begin position="111"/>
        <end position="130"/>
    </location>
</feature>
<dbReference type="HAMAP" id="MF_01937">
    <property type="entry name" value="MenA_1"/>
    <property type="match status" value="1"/>
</dbReference>
<dbReference type="Gene3D" id="1.10.357.140">
    <property type="entry name" value="UbiA prenyltransferase"/>
    <property type="match status" value="1"/>
</dbReference>
<evidence type="ECO:0000313" key="10">
    <source>
        <dbReference type="EMBL" id="GAI15190.1"/>
    </source>
</evidence>
<dbReference type="GO" id="GO:0016020">
    <property type="term" value="C:membrane"/>
    <property type="evidence" value="ECO:0007669"/>
    <property type="project" value="UniProtKB-SubCell"/>
</dbReference>
<feature type="transmembrane region" description="Helical" evidence="9">
    <location>
        <begin position="7"/>
        <end position="23"/>
    </location>
</feature>
<accession>X1MKF1</accession>
<name>X1MKF1_9ZZZZ</name>
<dbReference type="CDD" id="cd13962">
    <property type="entry name" value="PT_UbiA_UBIAD1"/>
    <property type="match status" value="1"/>
</dbReference>
<evidence type="ECO:0000256" key="4">
    <source>
        <dbReference type="ARBA" id="ARBA00022475"/>
    </source>
</evidence>
<dbReference type="PIRSF" id="PIRSF005355">
    <property type="entry name" value="UBIAD1"/>
    <property type="match status" value="1"/>
</dbReference>
<feature type="transmembrane region" description="Helical" evidence="9">
    <location>
        <begin position="215"/>
        <end position="246"/>
    </location>
</feature>
<feature type="transmembrane region" description="Helical" evidence="9">
    <location>
        <begin position="87"/>
        <end position="105"/>
    </location>
</feature>
<keyword evidence="4" id="KW-1003">Cell membrane</keyword>
<dbReference type="PANTHER" id="PTHR13929:SF0">
    <property type="entry name" value="UBIA PRENYLTRANSFERASE DOMAIN-CONTAINING PROTEIN 1"/>
    <property type="match status" value="1"/>
</dbReference>
<dbReference type="InterPro" id="IPR004657">
    <property type="entry name" value="MenA"/>
</dbReference>
<dbReference type="PANTHER" id="PTHR13929">
    <property type="entry name" value="1,4-DIHYDROXY-2-NAPHTHOATE OCTAPRENYLTRANSFERASE"/>
    <property type="match status" value="1"/>
</dbReference>
<evidence type="ECO:0000256" key="6">
    <source>
        <dbReference type="ARBA" id="ARBA00022692"/>
    </source>
</evidence>
<dbReference type="InterPro" id="IPR026046">
    <property type="entry name" value="UBIAD1"/>
</dbReference>
<protein>
    <recommendedName>
        <fullName evidence="11">1,4-dihydroxy-2-naphthoate octaprenyltransferase</fullName>
    </recommendedName>
</protein>
<evidence type="ECO:0000256" key="2">
    <source>
        <dbReference type="ARBA" id="ARBA00004863"/>
    </source>
</evidence>
<evidence type="ECO:0000256" key="1">
    <source>
        <dbReference type="ARBA" id="ARBA00004141"/>
    </source>
</evidence>